<dbReference type="PaxDb" id="3708-A0A078ISF3"/>
<dbReference type="STRING" id="3708.A0A078ISF3"/>
<accession>A0A078ISF3</accession>
<dbReference type="Proteomes" id="UP000028999">
    <property type="component" value="Unassembled WGS sequence"/>
</dbReference>
<dbReference type="GO" id="GO:0030150">
    <property type="term" value="P:protein import into mitochondrial matrix"/>
    <property type="evidence" value="ECO:0000318"/>
    <property type="project" value="GO_Central"/>
</dbReference>
<reference evidence="2 3" key="1">
    <citation type="journal article" date="2014" name="Science">
        <title>Plant genetics. Early allopolyploid evolution in the post-Neolithic Brassica napus oilseed genome.</title>
        <authorList>
            <person name="Chalhoub B."/>
            <person name="Denoeud F."/>
            <person name="Liu S."/>
            <person name="Parkin I.A."/>
            <person name="Tang H."/>
            <person name="Wang X."/>
            <person name="Chiquet J."/>
            <person name="Belcram H."/>
            <person name="Tong C."/>
            <person name="Samans B."/>
            <person name="Correa M."/>
            <person name="Da Silva C."/>
            <person name="Just J."/>
            <person name="Falentin C."/>
            <person name="Koh C.S."/>
            <person name="Le Clainche I."/>
            <person name="Bernard M."/>
            <person name="Bento P."/>
            <person name="Noel B."/>
            <person name="Labadie K."/>
            <person name="Alberti A."/>
            <person name="Charles M."/>
            <person name="Arnaud D."/>
            <person name="Guo H."/>
            <person name="Daviaud C."/>
            <person name="Alamery S."/>
            <person name="Jabbari K."/>
            <person name="Zhao M."/>
            <person name="Edger P.P."/>
            <person name="Chelaifa H."/>
            <person name="Tack D."/>
            <person name="Lassalle G."/>
            <person name="Mestiri I."/>
            <person name="Schnel N."/>
            <person name="Le Paslier M.C."/>
            <person name="Fan G."/>
            <person name="Renault V."/>
            <person name="Bayer P.E."/>
            <person name="Golicz A.A."/>
            <person name="Manoli S."/>
            <person name="Lee T.H."/>
            <person name="Thi V.H."/>
            <person name="Chalabi S."/>
            <person name="Hu Q."/>
            <person name="Fan C."/>
            <person name="Tollenaere R."/>
            <person name="Lu Y."/>
            <person name="Battail C."/>
            <person name="Shen J."/>
            <person name="Sidebottom C.H."/>
            <person name="Wang X."/>
            <person name="Canaguier A."/>
            <person name="Chauveau A."/>
            <person name="Berard A."/>
            <person name="Deniot G."/>
            <person name="Guan M."/>
            <person name="Liu Z."/>
            <person name="Sun F."/>
            <person name="Lim Y.P."/>
            <person name="Lyons E."/>
            <person name="Town C.D."/>
            <person name="Bancroft I."/>
            <person name="Wang X."/>
            <person name="Meng J."/>
            <person name="Ma J."/>
            <person name="Pires J.C."/>
            <person name="King G.J."/>
            <person name="Brunel D."/>
            <person name="Delourme R."/>
            <person name="Renard M."/>
            <person name="Aury J.M."/>
            <person name="Adams K.L."/>
            <person name="Batley J."/>
            <person name="Snowdon R.J."/>
            <person name="Tost J."/>
            <person name="Edwards D."/>
            <person name="Zhou Y."/>
            <person name="Hua W."/>
            <person name="Sharpe A.G."/>
            <person name="Paterson A.H."/>
            <person name="Guan C."/>
            <person name="Wincker P."/>
        </authorList>
    </citation>
    <scope>NUCLEOTIDE SEQUENCE [LARGE SCALE GENOMIC DNA]</scope>
    <source>
        <strain evidence="3">cv. Darmor-bzh</strain>
    </source>
</reference>
<evidence type="ECO:0000313" key="3">
    <source>
        <dbReference type="Proteomes" id="UP000028999"/>
    </source>
</evidence>
<evidence type="ECO:0000259" key="1">
    <source>
        <dbReference type="Pfam" id="PF03031"/>
    </source>
</evidence>
<proteinExistence type="predicted"/>
<protein>
    <submittedName>
        <fullName evidence="2">BnaA06g00110D protein</fullName>
    </submittedName>
</protein>
<dbReference type="GO" id="GO:0005744">
    <property type="term" value="C:TIM23 mitochondrial import inner membrane translocase complex"/>
    <property type="evidence" value="ECO:0000318"/>
    <property type="project" value="GO_Central"/>
</dbReference>
<feature type="domain" description="FCP1 homology" evidence="1">
    <location>
        <begin position="56"/>
        <end position="107"/>
    </location>
</feature>
<dbReference type="SUPFAM" id="SSF56784">
    <property type="entry name" value="HAD-like"/>
    <property type="match status" value="1"/>
</dbReference>
<dbReference type="EMBL" id="LK033141">
    <property type="protein sequence ID" value="CDY52907.1"/>
    <property type="molecule type" value="Genomic_DNA"/>
</dbReference>
<keyword evidence="3" id="KW-1185">Reference proteome</keyword>
<dbReference type="Gramene" id="CDY52907">
    <property type="protein sequence ID" value="CDY52907"/>
    <property type="gene ID" value="GSBRNA2T00008081001"/>
</dbReference>
<dbReference type="AlphaFoldDB" id="A0A078ISF3"/>
<gene>
    <name evidence="2" type="primary">BnaA06g00110D</name>
    <name evidence="2" type="ORF">GSBRNA2T00008081001</name>
</gene>
<evidence type="ECO:0000313" key="2">
    <source>
        <dbReference type="EMBL" id="CDY52907.1"/>
    </source>
</evidence>
<dbReference type="InterPro" id="IPR004274">
    <property type="entry name" value="FCP1_dom"/>
</dbReference>
<sequence length="174" mass="19771">MPFPFGIQVASQCLPVCLLNPQLCFACLVYSFLYTLQEVNEKTPRPSAFNTQPPSSLDYVGPVCDKLHPNGYIPYKLPRGATKYDNRKRYRDLSTLNRDPKRILYVSGECKNNEDKDKADYGGVRRIIIMYSERRFSRVAETRGEGVTAGGIVLDDQKSLLRSLEEQSIKHSCL</sequence>
<name>A0A078ISF3_BRANA</name>
<dbReference type="InterPro" id="IPR036412">
    <property type="entry name" value="HAD-like_sf"/>
</dbReference>
<dbReference type="Pfam" id="PF03031">
    <property type="entry name" value="NIF"/>
    <property type="match status" value="1"/>
</dbReference>
<dbReference type="OMA" id="IMYSERR"/>
<organism evidence="2 3">
    <name type="scientific">Brassica napus</name>
    <name type="common">Rape</name>
    <dbReference type="NCBI Taxonomy" id="3708"/>
    <lineage>
        <taxon>Eukaryota</taxon>
        <taxon>Viridiplantae</taxon>
        <taxon>Streptophyta</taxon>
        <taxon>Embryophyta</taxon>
        <taxon>Tracheophyta</taxon>
        <taxon>Spermatophyta</taxon>
        <taxon>Magnoliopsida</taxon>
        <taxon>eudicotyledons</taxon>
        <taxon>Gunneridae</taxon>
        <taxon>Pentapetalae</taxon>
        <taxon>rosids</taxon>
        <taxon>malvids</taxon>
        <taxon>Brassicales</taxon>
        <taxon>Brassicaceae</taxon>
        <taxon>Brassiceae</taxon>
        <taxon>Brassica</taxon>
    </lineage>
</organism>